<dbReference type="EMBL" id="PVNK01000169">
    <property type="protein sequence ID" value="PRP95500.1"/>
    <property type="molecule type" value="Genomic_DNA"/>
</dbReference>
<evidence type="ECO:0000313" key="2">
    <source>
        <dbReference type="Proteomes" id="UP000237968"/>
    </source>
</evidence>
<accession>A0A2S9XRY2</accession>
<sequence length="65" mass="7075">MFDRISNVVALLLMAFKAEGSVLGSIAESSYGFDLGIETLENGLEAGKQLCRCAPKWGVLDYSWC</sequence>
<gene>
    <name evidence="1" type="ORF">ENSA5_38530</name>
</gene>
<proteinExistence type="predicted"/>
<comment type="caution">
    <text evidence="1">The sequence shown here is derived from an EMBL/GenBank/DDBJ whole genome shotgun (WGS) entry which is preliminary data.</text>
</comment>
<organism evidence="1 2">
    <name type="scientific">Enhygromyxa salina</name>
    <dbReference type="NCBI Taxonomy" id="215803"/>
    <lineage>
        <taxon>Bacteria</taxon>
        <taxon>Pseudomonadati</taxon>
        <taxon>Myxococcota</taxon>
        <taxon>Polyangia</taxon>
        <taxon>Nannocystales</taxon>
        <taxon>Nannocystaceae</taxon>
        <taxon>Enhygromyxa</taxon>
    </lineage>
</organism>
<keyword evidence="2" id="KW-1185">Reference proteome</keyword>
<evidence type="ECO:0000313" key="1">
    <source>
        <dbReference type="EMBL" id="PRP95500.1"/>
    </source>
</evidence>
<name>A0A2S9XRY2_9BACT</name>
<dbReference type="Proteomes" id="UP000237968">
    <property type="component" value="Unassembled WGS sequence"/>
</dbReference>
<reference evidence="1 2" key="1">
    <citation type="submission" date="2018-03" db="EMBL/GenBank/DDBJ databases">
        <title>Draft Genome Sequences of the Obligatory Marine Myxobacteria Enhygromyxa salina SWB005.</title>
        <authorList>
            <person name="Poehlein A."/>
            <person name="Moghaddam J.A."/>
            <person name="Harms H."/>
            <person name="Alanjari M."/>
            <person name="Koenig G.M."/>
            <person name="Daniel R."/>
            <person name="Schaeberle T.F."/>
        </authorList>
    </citation>
    <scope>NUCLEOTIDE SEQUENCE [LARGE SCALE GENOMIC DNA]</scope>
    <source>
        <strain evidence="1 2">SWB005</strain>
    </source>
</reference>
<protein>
    <submittedName>
        <fullName evidence="1">Uncharacterized protein</fullName>
    </submittedName>
</protein>
<dbReference type="AlphaFoldDB" id="A0A2S9XRY2"/>